<evidence type="ECO:0000256" key="8">
    <source>
        <dbReference type="SAM" id="Phobius"/>
    </source>
</evidence>
<feature type="transmembrane region" description="Helical" evidence="8">
    <location>
        <begin position="258"/>
        <end position="278"/>
    </location>
</feature>
<proteinExistence type="predicted"/>
<dbReference type="SMART" id="SM00409">
    <property type="entry name" value="IG"/>
    <property type="match status" value="2"/>
</dbReference>
<feature type="domain" description="Ig-like" evidence="9">
    <location>
        <begin position="142"/>
        <end position="235"/>
    </location>
</feature>
<keyword evidence="7" id="KW-0325">Glycoprotein</keyword>
<feature type="domain" description="Ig-like" evidence="9">
    <location>
        <begin position="40"/>
        <end position="116"/>
    </location>
</feature>
<sequence>KIGKQLIINCTFNSLFFCVNSQNVVVKTMSVRGFVSAQLGDSVTLECYVSAKSVTRVWLKQSVGQSPRVIVTSYYNDENFHGEFKNNSKYSVQKHNKSFHIKLTVTSSSDAGMYYCGIILINYIQFANGTFLAIKELESMSRSVVQQPVSVPVHPGDDVTLQCITHTETCAGGHNIYWFRRGSGESLPGIIYTHRNWSNKCNGSFDAGSPTQSCVYNLPKRNLSSSDAGTYYCAVAICGEILFGNGTLLEITGELDPVVLVLGTTNAVCVIVIAVLICTRNTHCAALFSCFTGNVKGTTKSIHVQNEDTDMLNYAALSFTQTKTKTRRKSREMDSLAVYSQVKRVTEE</sequence>
<keyword evidence="8" id="KW-1133">Transmembrane helix</keyword>
<keyword evidence="6" id="KW-1015">Disulfide bond</keyword>
<dbReference type="eggNOG" id="ENOG502SVGE">
    <property type="taxonomic scope" value="Eukaryota"/>
</dbReference>
<keyword evidence="3" id="KW-0732">Signal</keyword>
<dbReference type="GO" id="GO:0002376">
    <property type="term" value="P:immune system process"/>
    <property type="evidence" value="ECO:0007669"/>
    <property type="project" value="UniProtKB-KW"/>
</dbReference>
<dbReference type="AlphaFoldDB" id="W5MYH5"/>
<dbReference type="Proteomes" id="UP000018468">
    <property type="component" value="Linkage group LG14"/>
</dbReference>
<evidence type="ECO:0000256" key="3">
    <source>
        <dbReference type="ARBA" id="ARBA00022729"/>
    </source>
</evidence>
<dbReference type="Bgee" id="ENSLOCG00000010946">
    <property type="expression patterns" value="Expressed in intestine and 4 other cell types or tissues"/>
</dbReference>
<keyword evidence="5 8" id="KW-0472">Membrane</keyword>
<dbReference type="PANTHER" id="PTHR19433">
    <property type="entry name" value="T-CELL RECEPTOR ALPHA CHAIN V REGION-RELATED"/>
    <property type="match status" value="1"/>
</dbReference>
<dbReference type="InterPro" id="IPR013783">
    <property type="entry name" value="Ig-like_fold"/>
</dbReference>
<evidence type="ECO:0000313" key="11">
    <source>
        <dbReference type="Proteomes" id="UP000018468"/>
    </source>
</evidence>
<dbReference type="PROSITE" id="PS50835">
    <property type="entry name" value="IG_LIKE"/>
    <property type="match status" value="2"/>
</dbReference>
<dbReference type="Pfam" id="PF07686">
    <property type="entry name" value="V-set"/>
    <property type="match status" value="2"/>
</dbReference>
<evidence type="ECO:0000256" key="2">
    <source>
        <dbReference type="ARBA" id="ARBA00022475"/>
    </source>
</evidence>
<dbReference type="InterPro" id="IPR036179">
    <property type="entry name" value="Ig-like_dom_sf"/>
</dbReference>
<name>W5MYH5_LEPOC</name>
<dbReference type="GO" id="GO:0005886">
    <property type="term" value="C:plasma membrane"/>
    <property type="evidence" value="ECO:0007669"/>
    <property type="project" value="UniProtKB-SubCell"/>
</dbReference>
<dbReference type="SUPFAM" id="SSF48726">
    <property type="entry name" value="Immunoglobulin"/>
    <property type="match status" value="2"/>
</dbReference>
<dbReference type="InterPro" id="IPR013106">
    <property type="entry name" value="Ig_V-set"/>
</dbReference>
<dbReference type="InterPro" id="IPR052051">
    <property type="entry name" value="TCR_complex_component"/>
</dbReference>
<organism evidence="10 11">
    <name type="scientific">Lepisosteus oculatus</name>
    <name type="common">Spotted gar</name>
    <dbReference type="NCBI Taxonomy" id="7918"/>
    <lineage>
        <taxon>Eukaryota</taxon>
        <taxon>Metazoa</taxon>
        <taxon>Chordata</taxon>
        <taxon>Craniata</taxon>
        <taxon>Vertebrata</taxon>
        <taxon>Euteleostomi</taxon>
        <taxon>Actinopterygii</taxon>
        <taxon>Neopterygii</taxon>
        <taxon>Holostei</taxon>
        <taxon>Semionotiformes</taxon>
        <taxon>Lepisosteidae</taxon>
        <taxon>Lepisosteus</taxon>
    </lineage>
</organism>
<evidence type="ECO:0000313" key="10">
    <source>
        <dbReference type="Ensembl" id="ENSLOCP00000013434.1"/>
    </source>
</evidence>
<keyword evidence="11" id="KW-1185">Reference proteome</keyword>
<reference evidence="10" key="3">
    <citation type="submission" date="2025-09" db="UniProtKB">
        <authorList>
            <consortium name="Ensembl"/>
        </authorList>
    </citation>
    <scope>IDENTIFICATION</scope>
</reference>
<dbReference type="InParanoid" id="W5MYH5"/>
<accession>W5MYH5</accession>
<keyword evidence="4" id="KW-0391">Immunity</keyword>
<keyword evidence="2" id="KW-1003">Cell membrane</keyword>
<dbReference type="CDD" id="cd00099">
    <property type="entry name" value="IgV"/>
    <property type="match status" value="2"/>
</dbReference>
<reference evidence="11" key="1">
    <citation type="submission" date="2011-12" db="EMBL/GenBank/DDBJ databases">
        <title>The Draft Genome of Lepisosteus oculatus.</title>
        <authorList>
            <consortium name="The Broad Institute Genome Assembly &amp; Analysis Group"/>
            <consortium name="Computational R&amp;D Group"/>
            <consortium name="and Sequencing Platform"/>
            <person name="Di Palma F."/>
            <person name="Alfoldi J."/>
            <person name="Johnson J."/>
            <person name="Berlin A."/>
            <person name="Gnerre S."/>
            <person name="Jaffe D."/>
            <person name="MacCallum I."/>
            <person name="Young S."/>
            <person name="Walker B.J."/>
            <person name="Lander E.S."/>
            <person name="Lindblad-Toh K."/>
        </authorList>
    </citation>
    <scope>NUCLEOTIDE SEQUENCE [LARGE SCALE GENOMIC DNA]</scope>
</reference>
<evidence type="ECO:0000256" key="5">
    <source>
        <dbReference type="ARBA" id="ARBA00023136"/>
    </source>
</evidence>
<dbReference type="GeneTree" id="ENSGT01030000234530"/>
<dbReference type="SMART" id="SM00406">
    <property type="entry name" value="IGv"/>
    <property type="match status" value="2"/>
</dbReference>
<dbReference type="GO" id="GO:0009617">
    <property type="term" value="P:response to bacterium"/>
    <property type="evidence" value="ECO:0000318"/>
    <property type="project" value="GO_Central"/>
</dbReference>
<dbReference type="OMA" id="ITHTETC"/>
<comment type="subcellular location">
    <subcellularLocation>
        <location evidence="1">Cell membrane</location>
    </subcellularLocation>
</comment>
<dbReference type="PANTHER" id="PTHR19433:SF133">
    <property type="entry name" value="IMMUNE-TYPE RECEPTOR 5 PRECURSOR-RELATED"/>
    <property type="match status" value="1"/>
</dbReference>
<evidence type="ECO:0000256" key="6">
    <source>
        <dbReference type="ARBA" id="ARBA00023157"/>
    </source>
</evidence>
<dbReference type="EMBL" id="AHAT01036106">
    <property type="status" value="NOT_ANNOTATED_CDS"/>
    <property type="molecule type" value="Genomic_DNA"/>
</dbReference>
<evidence type="ECO:0000259" key="9">
    <source>
        <dbReference type="PROSITE" id="PS50835"/>
    </source>
</evidence>
<dbReference type="STRING" id="7918.ENSLOCP00000013434"/>
<dbReference type="Gene3D" id="2.60.40.10">
    <property type="entry name" value="Immunoglobulins"/>
    <property type="match status" value="2"/>
</dbReference>
<evidence type="ECO:0000256" key="7">
    <source>
        <dbReference type="ARBA" id="ARBA00023180"/>
    </source>
</evidence>
<dbReference type="InterPro" id="IPR003599">
    <property type="entry name" value="Ig_sub"/>
</dbReference>
<reference evidence="10" key="2">
    <citation type="submission" date="2025-08" db="UniProtKB">
        <authorList>
            <consortium name="Ensembl"/>
        </authorList>
    </citation>
    <scope>IDENTIFICATION</scope>
</reference>
<evidence type="ECO:0000256" key="1">
    <source>
        <dbReference type="ARBA" id="ARBA00004236"/>
    </source>
</evidence>
<dbReference type="Ensembl" id="ENSLOCT00000013463.1">
    <property type="protein sequence ID" value="ENSLOCP00000013434.1"/>
    <property type="gene ID" value="ENSLOCG00000010946.1"/>
</dbReference>
<evidence type="ECO:0000256" key="4">
    <source>
        <dbReference type="ARBA" id="ARBA00022859"/>
    </source>
</evidence>
<protein>
    <recommendedName>
        <fullName evidence="9">Ig-like domain-containing protein</fullName>
    </recommendedName>
</protein>
<keyword evidence="8" id="KW-0812">Transmembrane</keyword>
<dbReference type="InterPro" id="IPR007110">
    <property type="entry name" value="Ig-like_dom"/>
</dbReference>